<comment type="caution">
    <text evidence="1">The sequence shown here is derived from an EMBL/GenBank/DDBJ whole genome shotgun (WGS) entry which is preliminary data.</text>
</comment>
<evidence type="ECO:0000313" key="2">
    <source>
        <dbReference type="Proteomes" id="UP000614216"/>
    </source>
</evidence>
<evidence type="ECO:0000313" key="1">
    <source>
        <dbReference type="EMBL" id="MBL6447876.1"/>
    </source>
</evidence>
<dbReference type="AlphaFoldDB" id="A0A937G0G8"/>
<keyword evidence="2" id="KW-1185">Reference proteome</keyword>
<dbReference type="EMBL" id="JAEUGD010000053">
    <property type="protein sequence ID" value="MBL6447876.1"/>
    <property type="molecule type" value="Genomic_DNA"/>
</dbReference>
<gene>
    <name evidence="1" type="ORF">JMN32_16265</name>
</gene>
<protein>
    <submittedName>
        <fullName evidence="1">Uncharacterized protein</fullName>
    </submittedName>
</protein>
<dbReference type="Proteomes" id="UP000614216">
    <property type="component" value="Unassembled WGS sequence"/>
</dbReference>
<organism evidence="1 2">
    <name type="scientific">Fulvivirga marina</name>
    <dbReference type="NCBI Taxonomy" id="2494733"/>
    <lineage>
        <taxon>Bacteria</taxon>
        <taxon>Pseudomonadati</taxon>
        <taxon>Bacteroidota</taxon>
        <taxon>Cytophagia</taxon>
        <taxon>Cytophagales</taxon>
        <taxon>Fulvivirgaceae</taxon>
        <taxon>Fulvivirga</taxon>
    </lineage>
</organism>
<proteinExistence type="predicted"/>
<sequence length="309" mass="34023">MLFVTVFFGCEDEDAQRIPDFEEGVNVRFTFPDPALTLFNFDDLTTAKIRYNVYSESLDNITSVSLQYQYYDSEEDSTYTKREIRSYTPASFGDGQIIGEEITASELVSNLGLTLDSLSGGDQFLFFNYITDIKGRVYPDTVFTYDDTDYLNVTPNVLNASATTSFTTSFSALVGCPVVAPFTGTYELVPVSGQADPFNQDDYIFSPGDVTVTSTGPIFRTFNFKYYSGATYDFEVTFNFTLLCGNTVVPTTFTGIGCGGGITFGWEGLGTSTFDPNDDSELLIEINENLSSACGIPGPEPLTFKLVKK</sequence>
<accession>A0A937G0G8</accession>
<dbReference type="RefSeq" id="WP_202857408.1">
    <property type="nucleotide sequence ID" value="NZ_JAEUGD010000053.1"/>
</dbReference>
<reference evidence="1" key="1">
    <citation type="submission" date="2021-01" db="EMBL/GenBank/DDBJ databases">
        <title>Fulvivirga kasyanovii gen. nov., sp nov., a novel member of the phylum Bacteroidetes isolated from seawater in a mussel farm.</title>
        <authorList>
            <person name="Zhao L.-H."/>
            <person name="Wang Z.-J."/>
        </authorList>
    </citation>
    <scope>NUCLEOTIDE SEQUENCE</scope>
    <source>
        <strain evidence="1">29W222</strain>
    </source>
</reference>
<name>A0A937G0G8_9BACT</name>